<dbReference type="GO" id="GO:0016887">
    <property type="term" value="F:ATP hydrolysis activity"/>
    <property type="evidence" value="ECO:0007669"/>
    <property type="project" value="InterPro"/>
</dbReference>
<evidence type="ECO:0000256" key="4">
    <source>
        <dbReference type="ARBA" id="ARBA00023186"/>
    </source>
</evidence>
<dbReference type="PRINTS" id="PR00300">
    <property type="entry name" value="CLPPROTEASEA"/>
</dbReference>
<dbReference type="Pfam" id="PF02861">
    <property type="entry name" value="Clp_N"/>
    <property type="match status" value="1"/>
</dbReference>
<dbReference type="SUPFAM" id="SSF81923">
    <property type="entry name" value="Double Clp-N motif"/>
    <property type="match status" value="1"/>
</dbReference>
<dbReference type="SMART" id="SM00382">
    <property type="entry name" value="AAA"/>
    <property type="match status" value="2"/>
</dbReference>
<keyword evidence="2" id="KW-0547">Nucleotide-binding</keyword>
<evidence type="ECO:0000313" key="8">
    <source>
        <dbReference type="EMBL" id="RAQ95582.1"/>
    </source>
</evidence>
<dbReference type="CDD" id="cd00009">
    <property type="entry name" value="AAA"/>
    <property type="match status" value="1"/>
</dbReference>
<keyword evidence="3" id="KW-0067">ATP-binding</keyword>
<organism evidence="8 9">
    <name type="scientific">Thermogemmatispora tikiterensis</name>
    <dbReference type="NCBI Taxonomy" id="1825093"/>
    <lineage>
        <taxon>Bacteria</taxon>
        <taxon>Bacillati</taxon>
        <taxon>Chloroflexota</taxon>
        <taxon>Ktedonobacteria</taxon>
        <taxon>Thermogemmatisporales</taxon>
        <taxon>Thermogemmatisporaceae</taxon>
        <taxon>Thermogemmatispora</taxon>
    </lineage>
</organism>
<dbReference type="InterPro" id="IPR041546">
    <property type="entry name" value="ClpA/ClpB_AAA_lid"/>
</dbReference>
<evidence type="ECO:0000256" key="5">
    <source>
        <dbReference type="PROSITE-ProRule" id="PRU01251"/>
    </source>
</evidence>
<dbReference type="GO" id="GO:0005737">
    <property type="term" value="C:cytoplasm"/>
    <property type="evidence" value="ECO:0007669"/>
    <property type="project" value="TreeGrafter"/>
</dbReference>
<name>A0A328VHL1_9CHLR</name>
<dbReference type="InterPro" id="IPR036628">
    <property type="entry name" value="Clp_N_dom_sf"/>
</dbReference>
<dbReference type="Pfam" id="PF00004">
    <property type="entry name" value="AAA"/>
    <property type="match status" value="1"/>
</dbReference>
<evidence type="ECO:0000313" key="9">
    <source>
        <dbReference type="Proteomes" id="UP000248706"/>
    </source>
</evidence>
<feature type="compositionally biased region" description="Low complexity" evidence="6">
    <location>
        <begin position="167"/>
        <end position="189"/>
    </location>
</feature>
<dbReference type="GO" id="GO:0005524">
    <property type="term" value="F:ATP binding"/>
    <property type="evidence" value="ECO:0007669"/>
    <property type="project" value="UniProtKB-KW"/>
</dbReference>
<dbReference type="SMART" id="SM01086">
    <property type="entry name" value="ClpB_D2-small"/>
    <property type="match status" value="1"/>
</dbReference>
<gene>
    <name evidence="8" type="ORF">A4R35_08550</name>
</gene>
<evidence type="ECO:0000256" key="2">
    <source>
        <dbReference type="ARBA" id="ARBA00022741"/>
    </source>
</evidence>
<dbReference type="SUPFAM" id="SSF52540">
    <property type="entry name" value="P-loop containing nucleoside triphosphate hydrolases"/>
    <property type="match status" value="2"/>
</dbReference>
<dbReference type="PROSITE" id="PS51903">
    <property type="entry name" value="CLP_R"/>
    <property type="match status" value="1"/>
</dbReference>
<dbReference type="Gene3D" id="1.10.8.60">
    <property type="match status" value="1"/>
</dbReference>
<dbReference type="AlphaFoldDB" id="A0A328VHL1"/>
<proteinExistence type="predicted"/>
<keyword evidence="1 5" id="KW-0677">Repeat</keyword>
<dbReference type="PANTHER" id="PTHR11638:SF175">
    <property type="entry name" value="ATP-DEPENDENT CLP PROTEASE, ATP-BINDING SUBUNIT CLPC"/>
    <property type="match status" value="1"/>
</dbReference>
<dbReference type="InterPro" id="IPR019489">
    <property type="entry name" value="Clp_ATPase_C"/>
</dbReference>
<feature type="region of interest" description="Disordered" evidence="6">
    <location>
        <begin position="155"/>
        <end position="197"/>
    </location>
</feature>
<feature type="region of interest" description="Disordered" evidence="6">
    <location>
        <begin position="859"/>
        <end position="900"/>
    </location>
</feature>
<dbReference type="EMBL" id="MCIF01000002">
    <property type="protein sequence ID" value="RAQ95582.1"/>
    <property type="molecule type" value="Genomic_DNA"/>
</dbReference>
<dbReference type="InterPro" id="IPR001270">
    <property type="entry name" value="ClpA/B"/>
</dbReference>
<evidence type="ECO:0000256" key="3">
    <source>
        <dbReference type="ARBA" id="ARBA00022840"/>
    </source>
</evidence>
<dbReference type="InterPro" id="IPR050130">
    <property type="entry name" value="ClpA_ClpB"/>
</dbReference>
<evidence type="ECO:0000259" key="7">
    <source>
        <dbReference type="PROSITE" id="PS51903"/>
    </source>
</evidence>
<dbReference type="Pfam" id="PF17871">
    <property type="entry name" value="AAA_lid_9"/>
    <property type="match status" value="1"/>
</dbReference>
<sequence length="900" mass="98239">MYETYTPAARLALHYAREEASKRHRRLIGNEQLLLGILRLNDPLIGQLLTSFMLRPPLLRHMIEALDRPRKRVQASRQTLSPATRMALRAAALHARRLGAPSIAPEHLLLGLLSVQDRQAALLLGLLEGFGITCASVRARLLALATSGSLPDQAIFTPAQAGEPGAQGSSASDLPSGSSASRASDLQSSYRERYERTPELNSVSHDLTLAALEGRLDPLIGREAELTRTIQILLRYTKNNPLLLGPAGSGKTAIVEGLAARIAAGSVPECLRGKRVVALDIGLLIAGTRYRGDLEERVQGIVAEIKSASDVLLFIDEIHMLIGAGGPASAPNVANLLKPLLARGHLQCIGATTFEEYTRHFEQDAALARRFQPVFIAEPDAVETLAILQALRPRYEAFHRVIISDEALKAAVRLSGRYLAGRTQPDKAIDLIDEAAATLHMRQALPPPALRQLHEELASLRAKREAAIRQQHFSTALELRRQEQQLLRRALAIESEWLMQRLSGTVASNAATPAARPRVDERAVATVVAQWTGLQVTFPGGAEAQYLLSLEHLLQQRVAGQEEAITTVARAVRRARSNLRDPRRPAASFLFVGPSGVGKSHLATALAEVLTGDERALIALDMAAFTERQQVQRLLGSPPGYQGYKESGLLSEALRQRPASIVLFEGLEKAHPALFDLLLQVLEDGHLSDGQGRLVNFREAIIILTTNLPTSPDQAAVLGFGSGLPQSGLSPIRRWKQLLTQLQHSFRPELLNRLDAIIPFHPLKREHLGQIVDQLLGTSCQRLAQLGINLQISPAARDYLLSRGQRQLLIEGARPLRRLVRHEVEDRLSEALLRGEIGRGDHLFLVPDGESSYLRLERLSQARSRGQSPSIEPPPSSSSTDSSPGSVARSWSEVPGHSAA</sequence>
<evidence type="ECO:0000256" key="6">
    <source>
        <dbReference type="SAM" id="MobiDB-lite"/>
    </source>
</evidence>
<dbReference type="InterPro" id="IPR004176">
    <property type="entry name" value="Clp_R_N"/>
</dbReference>
<dbReference type="PANTHER" id="PTHR11638">
    <property type="entry name" value="ATP-DEPENDENT CLP PROTEASE"/>
    <property type="match status" value="1"/>
</dbReference>
<dbReference type="InterPro" id="IPR027417">
    <property type="entry name" value="P-loop_NTPase"/>
</dbReference>
<dbReference type="GO" id="GO:0034605">
    <property type="term" value="P:cellular response to heat"/>
    <property type="evidence" value="ECO:0007669"/>
    <property type="project" value="TreeGrafter"/>
</dbReference>
<keyword evidence="9" id="KW-1185">Reference proteome</keyword>
<keyword evidence="4" id="KW-0143">Chaperone</keyword>
<dbReference type="Proteomes" id="UP000248706">
    <property type="component" value="Unassembled WGS sequence"/>
</dbReference>
<dbReference type="Gene3D" id="1.10.1780.10">
    <property type="entry name" value="Clp, N-terminal domain"/>
    <property type="match status" value="1"/>
</dbReference>
<dbReference type="Gene3D" id="3.40.50.300">
    <property type="entry name" value="P-loop containing nucleotide triphosphate hydrolases"/>
    <property type="match status" value="3"/>
</dbReference>
<dbReference type="CDD" id="cd19499">
    <property type="entry name" value="RecA-like_ClpB_Hsp104-like"/>
    <property type="match status" value="1"/>
</dbReference>
<dbReference type="InterPro" id="IPR003959">
    <property type="entry name" value="ATPase_AAA_core"/>
</dbReference>
<protein>
    <recommendedName>
        <fullName evidence="7">Clp R domain-containing protein</fullName>
    </recommendedName>
</protein>
<feature type="domain" description="Clp R" evidence="7">
    <location>
        <begin position="2"/>
        <end position="149"/>
    </location>
</feature>
<feature type="compositionally biased region" description="Low complexity" evidence="6">
    <location>
        <begin position="877"/>
        <end position="886"/>
    </location>
</feature>
<comment type="caution">
    <text evidence="8">The sequence shown here is derived from an EMBL/GenBank/DDBJ whole genome shotgun (WGS) entry which is preliminary data.</text>
</comment>
<dbReference type="Pfam" id="PF10431">
    <property type="entry name" value="ClpB_D2-small"/>
    <property type="match status" value="1"/>
</dbReference>
<dbReference type="Pfam" id="PF07724">
    <property type="entry name" value="AAA_2"/>
    <property type="match status" value="1"/>
</dbReference>
<evidence type="ECO:0000256" key="1">
    <source>
        <dbReference type="ARBA" id="ARBA00022737"/>
    </source>
</evidence>
<reference evidence="8 9" key="1">
    <citation type="submission" date="2016-08" db="EMBL/GenBank/DDBJ databases">
        <title>Analysis of Carbohydrate Active Enzymes in Thermogemmatispora T81 Reveals Carbohydrate Degradation Ability.</title>
        <authorList>
            <person name="Tomazini A."/>
            <person name="Lal S."/>
            <person name="Stott M."/>
            <person name="Henrissat B."/>
            <person name="Polikarpov I."/>
            <person name="Sparling R."/>
            <person name="Levin D.B."/>
        </authorList>
    </citation>
    <scope>NUCLEOTIDE SEQUENCE [LARGE SCALE GENOMIC DNA]</scope>
    <source>
        <strain evidence="8 9">T81</strain>
    </source>
</reference>
<accession>A0A328VHL1</accession>
<dbReference type="InterPro" id="IPR003593">
    <property type="entry name" value="AAA+_ATPase"/>
</dbReference>